<gene>
    <name evidence="1" type="ORF">ELS19_13165</name>
</gene>
<dbReference type="Proteomes" id="UP000294028">
    <property type="component" value="Unassembled WGS sequence"/>
</dbReference>
<accession>A0A482TS49</accession>
<protein>
    <submittedName>
        <fullName evidence="1">Uncharacterized protein</fullName>
    </submittedName>
</protein>
<name>A0A482TS49_9EURY</name>
<dbReference type="GeneID" id="9992370"/>
<dbReference type="EMBL" id="RZHH01000002">
    <property type="protein sequence ID" value="RYJ14809.1"/>
    <property type="molecule type" value="Genomic_DNA"/>
</dbReference>
<dbReference type="InterPro" id="IPR055944">
    <property type="entry name" value="DUF7522"/>
</dbReference>
<dbReference type="AlphaFoldDB" id="A0A482TS49"/>
<sequence>MDDSLVARVWGDVTERVGDDLRAVTQYEATSFATRMREDLRDVYDADDNQTIVDDTIVTLLSGRDSERTLETGEFRAFVRVFDDAWILTWVDGLPKKSGFLISIERDGETATMNDVEWCIQYLDEEIEPLIE</sequence>
<evidence type="ECO:0000313" key="2">
    <source>
        <dbReference type="Proteomes" id="UP000294028"/>
    </source>
</evidence>
<reference evidence="1 2" key="1">
    <citation type="submission" date="2018-12" db="EMBL/GenBank/DDBJ databases">
        <title>Genome analysis provides insights into bioremediation potentialities of Halogeometricum borinquense strain N11.</title>
        <authorList>
            <person name="Najjari A."/>
            <person name="Youssef N."/>
            <person name="Fhoula I."/>
            <person name="Ben Dhia O."/>
            <person name="Mahjoubi M."/>
            <person name="Ouzari H.I."/>
            <person name="Cherif A."/>
        </authorList>
    </citation>
    <scope>NUCLEOTIDE SEQUENCE [LARGE SCALE GENOMIC DNA]</scope>
    <source>
        <strain evidence="1 2">N11</strain>
    </source>
</reference>
<dbReference type="RefSeq" id="WP_006055283.1">
    <property type="nucleotide sequence ID" value="NZ_RZHH01000002.1"/>
</dbReference>
<dbReference type="Pfam" id="PF24366">
    <property type="entry name" value="DUF7522"/>
    <property type="match status" value="1"/>
</dbReference>
<organism evidence="1 2">
    <name type="scientific">Halogeometricum borinquense</name>
    <dbReference type="NCBI Taxonomy" id="60847"/>
    <lineage>
        <taxon>Archaea</taxon>
        <taxon>Methanobacteriati</taxon>
        <taxon>Methanobacteriota</taxon>
        <taxon>Stenosarchaea group</taxon>
        <taxon>Halobacteria</taxon>
        <taxon>Halobacteriales</taxon>
        <taxon>Haloferacaceae</taxon>
        <taxon>Halogeometricum</taxon>
    </lineage>
</organism>
<proteinExistence type="predicted"/>
<comment type="caution">
    <text evidence="1">The sequence shown here is derived from an EMBL/GenBank/DDBJ whole genome shotgun (WGS) entry which is preliminary data.</text>
</comment>
<evidence type="ECO:0000313" key="1">
    <source>
        <dbReference type="EMBL" id="RYJ14809.1"/>
    </source>
</evidence>